<name>A0A133KB44_HEYCO</name>
<dbReference type="PATRIC" id="fig|1398.22.peg.3707"/>
<dbReference type="AlphaFoldDB" id="A0A133KB44"/>
<evidence type="ECO:0000313" key="1">
    <source>
        <dbReference type="EMBL" id="KWZ76772.1"/>
    </source>
</evidence>
<dbReference type="Proteomes" id="UP000070376">
    <property type="component" value="Unassembled WGS sequence"/>
</dbReference>
<sequence>MRHDYGDVPPFSSFGAFQRLLAGRRFFLKLDGTTEARAYGDISVFEKWPALILFSKNERHALSMPLVFTVRRAWRFARR</sequence>
<feature type="non-terminal residue" evidence="1">
    <location>
        <position position="79"/>
    </location>
</feature>
<gene>
    <name evidence="1" type="ORF">HMPREF3213_03701</name>
</gene>
<dbReference type="EMBL" id="LRPN01000189">
    <property type="protein sequence ID" value="KWZ76772.1"/>
    <property type="molecule type" value="Genomic_DNA"/>
</dbReference>
<organism evidence="1 2">
    <name type="scientific">Heyndrickxia coagulans</name>
    <name type="common">Weizmannia coagulans</name>
    <dbReference type="NCBI Taxonomy" id="1398"/>
    <lineage>
        <taxon>Bacteria</taxon>
        <taxon>Bacillati</taxon>
        <taxon>Bacillota</taxon>
        <taxon>Bacilli</taxon>
        <taxon>Bacillales</taxon>
        <taxon>Bacillaceae</taxon>
        <taxon>Heyndrickxia</taxon>
    </lineage>
</organism>
<proteinExistence type="predicted"/>
<reference evidence="2" key="1">
    <citation type="submission" date="2016-01" db="EMBL/GenBank/DDBJ databases">
        <authorList>
            <person name="Mitreva M."/>
            <person name="Pepin K.H."/>
            <person name="Mihindukulasuriya K.A."/>
            <person name="Fulton R."/>
            <person name="Fronick C."/>
            <person name="O'Laughlin M."/>
            <person name="Miner T."/>
            <person name="Herter B."/>
            <person name="Rosa B.A."/>
            <person name="Cordes M."/>
            <person name="Tomlinson C."/>
            <person name="Wollam A."/>
            <person name="Palsikar V.B."/>
            <person name="Mardis E.R."/>
            <person name="Wilson R.K."/>
        </authorList>
    </citation>
    <scope>NUCLEOTIDE SEQUENCE [LARGE SCALE GENOMIC DNA]</scope>
    <source>
        <strain evidence="2">GED7749B</strain>
    </source>
</reference>
<accession>A0A133KB44</accession>
<comment type="caution">
    <text evidence="1">The sequence shown here is derived from an EMBL/GenBank/DDBJ whole genome shotgun (WGS) entry which is preliminary data.</text>
</comment>
<evidence type="ECO:0000313" key="2">
    <source>
        <dbReference type="Proteomes" id="UP000070376"/>
    </source>
</evidence>
<protein>
    <submittedName>
        <fullName evidence="1">Uncharacterized protein</fullName>
    </submittedName>
</protein>